<dbReference type="AlphaFoldDB" id="A0A1T4YWG9"/>
<dbReference type="Proteomes" id="UP000190774">
    <property type="component" value="Unassembled WGS sequence"/>
</dbReference>
<dbReference type="OrthoDB" id="9790710at2"/>
<dbReference type="SUPFAM" id="SSF53756">
    <property type="entry name" value="UDP-Glycosyltransferase/glycogen phosphorylase"/>
    <property type="match status" value="1"/>
</dbReference>
<dbReference type="GO" id="GO:0016757">
    <property type="term" value="F:glycosyltransferase activity"/>
    <property type="evidence" value="ECO:0007669"/>
    <property type="project" value="InterPro"/>
</dbReference>
<name>A0A1T4YWG9_9BACT</name>
<keyword evidence="3" id="KW-1185">Reference proteome</keyword>
<dbReference type="CDD" id="cd03801">
    <property type="entry name" value="GT4_PimA-like"/>
    <property type="match status" value="1"/>
</dbReference>
<accession>A0A1T4YWG9</accession>
<dbReference type="EMBL" id="FUYE01000019">
    <property type="protein sequence ID" value="SKB05908.1"/>
    <property type="molecule type" value="Genomic_DNA"/>
</dbReference>
<evidence type="ECO:0000313" key="2">
    <source>
        <dbReference type="EMBL" id="SKB05908.1"/>
    </source>
</evidence>
<dbReference type="Pfam" id="PF00534">
    <property type="entry name" value="Glycos_transf_1"/>
    <property type="match status" value="1"/>
</dbReference>
<keyword evidence="2" id="KW-0808">Transferase</keyword>
<sequence>MNRSIAAVGDVTSQSTWSGIPWFFWQACLQAGFATVPWRPDLQAAKKPRLFWNLKRLLVGKKSGGFQYSTAFLDLLEQQVPRELKQSEVITFHQHFPRARTIQSAGGVISHYVDAPFAALVTGRGLDLKIPQDIVRHGLEAEKENYALSQRVITMGRWAADVMREECGVDAAKLHTILPGANMALPTDWTFPNFREGAGRTRDFVLGFVGKEWERKGLPRLLDLRDELARRGWRVAVHAAGLTIHMFEGRTGLRNVGFIHKLKDPARFLAFLVGCDLGCLFSQREALGISTLEFLRAGVPVAGFAHEGIADTLPPDAGFRFDLSQSISEKADILDDYLKDEAKQYAFYQGARCWSPLLSWDRCVQEFQELWETSTICNPVRPWLGLASQPNARS</sequence>
<dbReference type="RefSeq" id="WP_078815505.1">
    <property type="nucleotide sequence ID" value="NZ_FUYE01000019.1"/>
</dbReference>
<gene>
    <name evidence="2" type="ORF">SAMN02745166_04367</name>
</gene>
<reference evidence="3" key="1">
    <citation type="submission" date="2017-02" db="EMBL/GenBank/DDBJ databases">
        <authorList>
            <person name="Varghese N."/>
            <person name="Submissions S."/>
        </authorList>
    </citation>
    <scope>NUCLEOTIDE SEQUENCE [LARGE SCALE GENOMIC DNA]</scope>
    <source>
        <strain evidence="3">ATCC 700200</strain>
    </source>
</reference>
<feature type="domain" description="Glycosyl transferase family 1" evidence="1">
    <location>
        <begin position="200"/>
        <end position="352"/>
    </location>
</feature>
<evidence type="ECO:0000259" key="1">
    <source>
        <dbReference type="Pfam" id="PF00534"/>
    </source>
</evidence>
<protein>
    <submittedName>
        <fullName evidence="2">Glycosyltransferase involved in cell wall bisynthesis</fullName>
    </submittedName>
</protein>
<dbReference type="STRING" id="48467.SAMN02745166_04367"/>
<dbReference type="Gene3D" id="3.40.50.2000">
    <property type="entry name" value="Glycogen Phosphorylase B"/>
    <property type="match status" value="1"/>
</dbReference>
<evidence type="ECO:0000313" key="3">
    <source>
        <dbReference type="Proteomes" id="UP000190774"/>
    </source>
</evidence>
<dbReference type="InterPro" id="IPR001296">
    <property type="entry name" value="Glyco_trans_1"/>
</dbReference>
<proteinExistence type="predicted"/>
<dbReference type="PROSITE" id="PS51257">
    <property type="entry name" value="PROKAR_LIPOPROTEIN"/>
    <property type="match status" value="1"/>
</dbReference>
<organism evidence="2 3">
    <name type="scientific">Prosthecobacter debontii</name>
    <dbReference type="NCBI Taxonomy" id="48467"/>
    <lineage>
        <taxon>Bacteria</taxon>
        <taxon>Pseudomonadati</taxon>
        <taxon>Verrucomicrobiota</taxon>
        <taxon>Verrucomicrobiia</taxon>
        <taxon>Verrucomicrobiales</taxon>
        <taxon>Verrucomicrobiaceae</taxon>
        <taxon>Prosthecobacter</taxon>
    </lineage>
</organism>